<feature type="transmembrane region" description="Helical" evidence="2">
    <location>
        <begin position="20"/>
        <end position="38"/>
    </location>
</feature>
<keyword evidence="2" id="KW-1133">Transmembrane helix</keyword>
<evidence type="ECO:0000256" key="2">
    <source>
        <dbReference type="SAM" id="Phobius"/>
    </source>
</evidence>
<proteinExistence type="predicted"/>
<organism evidence="3">
    <name type="scientific">Cyprideis torosa</name>
    <dbReference type="NCBI Taxonomy" id="163714"/>
    <lineage>
        <taxon>Eukaryota</taxon>
        <taxon>Metazoa</taxon>
        <taxon>Ecdysozoa</taxon>
        <taxon>Arthropoda</taxon>
        <taxon>Crustacea</taxon>
        <taxon>Oligostraca</taxon>
        <taxon>Ostracoda</taxon>
        <taxon>Podocopa</taxon>
        <taxon>Podocopida</taxon>
        <taxon>Cytherocopina</taxon>
        <taxon>Cytheroidea</taxon>
        <taxon>Cytherideidae</taxon>
        <taxon>Cyprideis</taxon>
    </lineage>
</organism>
<sequence>MSFFDDDCGHFEFLSRTELGVGVLTALCSAVTSVLVGAHARSTAGRVSGVKSFGRAGSGGSVPWSRRSFLLSGRLLYLLRATRGRKEGEGRIREVNLDNYYYDASQTENGAVLTEYTGNEDMEFWYSQQQRDPTVDLNQGYVGSNQCDENGGGENSAMAAYYGSEQDPTMSQCMYAAPEKDGWEGDGPVEDQRRRKF</sequence>
<dbReference type="AlphaFoldDB" id="A0A7R8W3F1"/>
<feature type="region of interest" description="Disordered" evidence="1">
    <location>
        <begin position="178"/>
        <end position="197"/>
    </location>
</feature>
<evidence type="ECO:0000256" key="1">
    <source>
        <dbReference type="SAM" id="MobiDB-lite"/>
    </source>
</evidence>
<gene>
    <name evidence="3" type="ORF">CTOB1V02_LOCUS2066</name>
</gene>
<accession>A0A7R8W3F1</accession>
<protein>
    <submittedName>
        <fullName evidence="3">Uncharacterized protein</fullName>
    </submittedName>
</protein>
<keyword evidence="2" id="KW-0812">Transmembrane</keyword>
<name>A0A7R8W3F1_9CRUS</name>
<dbReference type="EMBL" id="OB660308">
    <property type="protein sequence ID" value="CAD7224096.1"/>
    <property type="molecule type" value="Genomic_DNA"/>
</dbReference>
<keyword evidence="2" id="KW-0472">Membrane</keyword>
<evidence type="ECO:0000313" key="3">
    <source>
        <dbReference type="EMBL" id="CAD7224096.1"/>
    </source>
</evidence>
<reference evidence="3" key="1">
    <citation type="submission" date="2020-11" db="EMBL/GenBank/DDBJ databases">
        <authorList>
            <person name="Tran Van P."/>
        </authorList>
    </citation>
    <scope>NUCLEOTIDE SEQUENCE</scope>
</reference>